<proteinExistence type="predicted"/>
<dbReference type="SMART" id="SM00184">
    <property type="entry name" value="RING"/>
    <property type="match status" value="1"/>
</dbReference>
<organism evidence="4 5">
    <name type="scientific">Aphanomyces euteiches</name>
    <dbReference type="NCBI Taxonomy" id="100861"/>
    <lineage>
        <taxon>Eukaryota</taxon>
        <taxon>Sar</taxon>
        <taxon>Stramenopiles</taxon>
        <taxon>Oomycota</taxon>
        <taxon>Saprolegniomycetes</taxon>
        <taxon>Saprolegniales</taxon>
        <taxon>Verrucalvaceae</taxon>
        <taxon>Aphanomyces</taxon>
    </lineage>
</organism>
<evidence type="ECO:0000256" key="2">
    <source>
        <dbReference type="SAM" id="MobiDB-lite"/>
    </source>
</evidence>
<keyword evidence="1" id="KW-0863">Zinc-finger</keyword>
<comment type="caution">
    <text evidence="4">The sequence shown here is derived from an EMBL/GenBank/DDBJ whole genome shotgun (WGS) entry which is preliminary data.</text>
</comment>
<evidence type="ECO:0000313" key="5">
    <source>
        <dbReference type="Proteomes" id="UP000481153"/>
    </source>
</evidence>
<feature type="region of interest" description="Disordered" evidence="2">
    <location>
        <begin position="143"/>
        <end position="181"/>
    </location>
</feature>
<gene>
    <name evidence="4" type="ORF">Ae201684_014642</name>
</gene>
<dbReference type="Proteomes" id="UP000481153">
    <property type="component" value="Unassembled WGS sequence"/>
</dbReference>
<feature type="compositionally biased region" description="Polar residues" evidence="2">
    <location>
        <begin position="149"/>
        <end position="162"/>
    </location>
</feature>
<dbReference type="SUPFAM" id="SSF57850">
    <property type="entry name" value="RING/U-box"/>
    <property type="match status" value="1"/>
</dbReference>
<evidence type="ECO:0000313" key="4">
    <source>
        <dbReference type="EMBL" id="KAF0727384.1"/>
    </source>
</evidence>
<dbReference type="PANTHER" id="PTHR22996">
    <property type="entry name" value="MAHOGUNIN"/>
    <property type="match status" value="1"/>
</dbReference>
<dbReference type="InterPro" id="IPR013083">
    <property type="entry name" value="Znf_RING/FYVE/PHD"/>
</dbReference>
<dbReference type="AlphaFoldDB" id="A0A6G0WJJ5"/>
<accession>A0A6G0WJJ5</accession>
<keyword evidence="1" id="KW-0862">Zinc</keyword>
<dbReference type="VEuPathDB" id="FungiDB:AeMF1_017217"/>
<dbReference type="Gene3D" id="3.30.40.10">
    <property type="entry name" value="Zinc/RING finger domain, C3HC4 (zinc finger)"/>
    <property type="match status" value="1"/>
</dbReference>
<name>A0A6G0WJJ5_9STRA</name>
<reference evidence="4 5" key="1">
    <citation type="submission" date="2019-07" db="EMBL/GenBank/DDBJ databases">
        <title>Genomics analysis of Aphanomyces spp. identifies a new class of oomycete effector associated with host adaptation.</title>
        <authorList>
            <person name="Gaulin E."/>
        </authorList>
    </citation>
    <scope>NUCLEOTIDE SEQUENCE [LARGE SCALE GENOMIC DNA]</scope>
    <source>
        <strain evidence="4 5">ATCC 201684</strain>
    </source>
</reference>
<dbReference type="Pfam" id="PF13920">
    <property type="entry name" value="zf-C3HC4_3"/>
    <property type="match status" value="1"/>
</dbReference>
<dbReference type="GO" id="GO:0008270">
    <property type="term" value="F:zinc ion binding"/>
    <property type="evidence" value="ECO:0007669"/>
    <property type="project" value="UniProtKB-KW"/>
</dbReference>
<sequence>MTTATSGAPPALDVELQNVLSLVIACALIAWCMRIYGLHKQLLEVQLALNKNHVAYVPNVGPSLHLLETMSMIHLQQFLRQHDQIASFNMAKLVAPFDIVSNSIKYTAGESTDVKGFSFDFQTSVPCSVQVYWGVSPSDATKFTKRPAQDTNPAVKSPSSRPASWFKSKKSAKAELQQQEQGLQELSPVLGSPLESPTDADGSLATIETTERILFHCDKDGAKVSKTYSVSHTLPPLPATSKAIIVLRTLLPSSSHPPPRVQVVIHKDRDTEDGGDQIQDTVTAQTIVLDLSSVSTTISSRTYTTEGGSSFAAHDIFGADEFVECSICLEDPTNVIILPCRHFCICETCLKEIDACPICRAKFASYVVHK</sequence>
<protein>
    <recommendedName>
        <fullName evidence="3">RING-type domain-containing protein</fullName>
    </recommendedName>
</protein>
<feature type="domain" description="RING-type" evidence="3">
    <location>
        <begin position="325"/>
        <end position="360"/>
    </location>
</feature>
<dbReference type="PANTHER" id="PTHR22996:SF0">
    <property type="entry name" value="RE60872P-RELATED"/>
    <property type="match status" value="1"/>
</dbReference>
<dbReference type="GO" id="GO:0016567">
    <property type="term" value="P:protein ubiquitination"/>
    <property type="evidence" value="ECO:0007669"/>
    <property type="project" value="TreeGrafter"/>
</dbReference>
<keyword evidence="5" id="KW-1185">Reference proteome</keyword>
<dbReference type="GO" id="GO:0061630">
    <property type="term" value="F:ubiquitin protein ligase activity"/>
    <property type="evidence" value="ECO:0007669"/>
    <property type="project" value="UniProtKB-EC"/>
</dbReference>
<dbReference type="PROSITE" id="PS50089">
    <property type="entry name" value="ZF_RING_2"/>
    <property type="match status" value="1"/>
</dbReference>
<dbReference type="EMBL" id="VJMJ01000198">
    <property type="protein sequence ID" value="KAF0727384.1"/>
    <property type="molecule type" value="Genomic_DNA"/>
</dbReference>
<keyword evidence="1" id="KW-0479">Metal-binding</keyword>
<dbReference type="InterPro" id="IPR001841">
    <property type="entry name" value="Znf_RING"/>
</dbReference>
<evidence type="ECO:0000256" key="1">
    <source>
        <dbReference type="PROSITE-ProRule" id="PRU00175"/>
    </source>
</evidence>
<dbReference type="InterPro" id="IPR045194">
    <property type="entry name" value="MGRN1/RNF157-like"/>
</dbReference>
<evidence type="ECO:0000259" key="3">
    <source>
        <dbReference type="PROSITE" id="PS50089"/>
    </source>
</evidence>